<gene>
    <name evidence="6" type="ORF">GR316_08840</name>
</gene>
<evidence type="ECO:0000256" key="3">
    <source>
        <dbReference type="ARBA" id="ARBA00023163"/>
    </source>
</evidence>
<accession>A0A8J8MTW5</accession>
<dbReference type="InterPro" id="IPR009057">
    <property type="entry name" value="Homeodomain-like_sf"/>
</dbReference>
<protein>
    <submittedName>
        <fullName evidence="6">TetR family transcriptional regulator</fullName>
    </submittedName>
</protein>
<name>A0A8J8MTW5_9RHOB</name>
<keyword evidence="2 4" id="KW-0238">DNA-binding</keyword>
<dbReference type="AlphaFoldDB" id="A0A8J8MTW5"/>
<feature type="DNA-binding region" description="H-T-H motif" evidence="4">
    <location>
        <begin position="25"/>
        <end position="44"/>
    </location>
</feature>
<dbReference type="PANTHER" id="PTHR47506">
    <property type="entry name" value="TRANSCRIPTIONAL REGULATORY PROTEIN"/>
    <property type="match status" value="1"/>
</dbReference>
<keyword evidence="7" id="KW-1185">Reference proteome</keyword>
<dbReference type="GO" id="GO:0003677">
    <property type="term" value="F:DNA binding"/>
    <property type="evidence" value="ECO:0007669"/>
    <property type="project" value="UniProtKB-UniRule"/>
</dbReference>
<dbReference type="Gene3D" id="1.10.357.10">
    <property type="entry name" value="Tetracycline Repressor, domain 2"/>
    <property type="match status" value="1"/>
</dbReference>
<dbReference type="KEGG" id="fap:GR316_08840"/>
<evidence type="ECO:0000313" key="6">
    <source>
        <dbReference type="EMBL" id="QUS36364.1"/>
    </source>
</evidence>
<sequence>MTDMMTKIAAGLERAFAANGFAEPSVDTLRDAAGVSLRTLYRYFPSRADMVLAALEHRHRRYLAFVFDDLPDGRDAARDALFTRVGDWMEGEASHGCLFHGAVAADPGSAALRDLLSRHKDEVAARAAAATGLAGREVELLLLLEGLTQTWTLHERGAVIAAQHLGRLLAQGSPQVTEV</sequence>
<dbReference type="Pfam" id="PF00440">
    <property type="entry name" value="TetR_N"/>
    <property type="match status" value="1"/>
</dbReference>
<feature type="domain" description="HTH tetR-type" evidence="5">
    <location>
        <begin position="2"/>
        <end position="62"/>
    </location>
</feature>
<evidence type="ECO:0000256" key="1">
    <source>
        <dbReference type="ARBA" id="ARBA00023015"/>
    </source>
</evidence>
<evidence type="ECO:0000256" key="2">
    <source>
        <dbReference type="ARBA" id="ARBA00023125"/>
    </source>
</evidence>
<keyword evidence="1" id="KW-0805">Transcription regulation</keyword>
<evidence type="ECO:0000256" key="4">
    <source>
        <dbReference type="PROSITE-ProRule" id="PRU00335"/>
    </source>
</evidence>
<dbReference type="Proteomes" id="UP000679284">
    <property type="component" value="Chromosome"/>
</dbReference>
<dbReference type="PANTHER" id="PTHR47506:SF1">
    <property type="entry name" value="HTH-TYPE TRANSCRIPTIONAL REGULATOR YJDC"/>
    <property type="match status" value="1"/>
</dbReference>
<evidence type="ECO:0000313" key="7">
    <source>
        <dbReference type="Proteomes" id="UP000679284"/>
    </source>
</evidence>
<dbReference type="SUPFAM" id="SSF46689">
    <property type="entry name" value="Homeodomain-like"/>
    <property type="match status" value="1"/>
</dbReference>
<dbReference type="PROSITE" id="PS50977">
    <property type="entry name" value="HTH_TETR_2"/>
    <property type="match status" value="1"/>
</dbReference>
<keyword evidence="3" id="KW-0804">Transcription</keyword>
<reference evidence="6" key="1">
    <citation type="submission" date="2020-01" db="EMBL/GenBank/DDBJ databases">
        <authorList>
            <person name="Yang Y."/>
            <person name="Kwon Y.M."/>
        </authorList>
    </citation>
    <scope>NUCLEOTIDE SEQUENCE</scope>
    <source>
        <strain evidence="6">PG104</strain>
    </source>
</reference>
<proteinExistence type="predicted"/>
<dbReference type="InterPro" id="IPR001647">
    <property type="entry name" value="HTH_TetR"/>
</dbReference>
<dbReference type="EMBL" id="CP047289">
    <property type="protein sequence ID" value="QUS36364.1"/>
    <property type="molecule type" value="Genomic_DNA"/>
</dbReference>
<organism evidence="6 7">
    <name type="scientific">Falsirhodobacter algicola</name>
    <dbReference type="NCBI Taxonomy" id="2692330"/>
    <lineage>
        <taxon>Bacteria</taxon>
        <taxon>Pseudomonadati</taxon>
        <taxon>Pseudomonadota</taxon>
        <taxon>Alphaproteobacteria</taxon>
        <taxon>Rhodobacterales</taxon>
        <taxon>Paracoccaceae</taxon>
        <taxon>Falsirhodobacter</taxon>
    </lineage>
</organism>
<evidence type="ECO:0000259" key="5">
    <source>
        <dbReference type="PROSITE" id="PS50977"/>
    </source>
</evidence>